<evidence type="ECO:0000313" key="2">
    <source>
        <dbReference type="Proteomes" id="UP000547209"/>
    </source>
</evidence>
<sequence length="159" mass="18268">MPIDDIYDHFIGFVEDASKKISYPYGIVYAAKKVTDAFYYAEGEKLIKLFPCEDPRIFNKETPGRYKGKARYRGDMLRMVYPCNMINENHLRIQIQGMTLGEWIVNERSLGSLRKICNDLWLWEVGKEEIEGANKCLGDAGILLAWQSPSPTKPSRTLP</sequence>
<keyword evidence="2" id="KW-1185">Reference proteome</keyword>
<dbReference type="EMBL" id="JACJVP010000055">
    <property type="protein sequence ID" value="MBB6674775.1"/>
    <property type="molecule type" value="Genomic_DNA"/>
</dbReference>
<name>A0A7X0RYQ0_9BACL</name>
<gene>
    <name evidence="1" type="ORF">H7C19_29255</name>
</gene>
<proteinExistence type="predicted"/>
<comment type="caution">
    <text evidence="1">The sequence shown here is derived from an EMBL/GenBank/DDBJ whole genome shotgun (WGS) entry which is preliminary data.</text>
</comment>
<protein>
    <submittedName>
        <fullName evidence="1">Uncharacterized protein</fullName>
    </submittedName>
</protein>
<organism evidence="1 2">
    <name type="scientific">Cohnella nanjingensis</name>
    <dbReference type="NCBI Taxonomy" id="1387779"/>
    <lineage>
        <taxon>Bacteria</taxon>
        <taxon>Bacillati</taxon>
        <taxon>Bacillota</taxon>
        <taxon>Bacilli</taxon>
        <taxon>Bacillales</taxon>
        <taxon>Paenibacillaceae</taxon>
        <taxon>Cohnella</taxon>
    </lineage>
</organism>
<reference evidence="1 2" key="1">
    <citation type="submission" date="2020-08" db="EMBL/GenBank/DDBJ databases">
        <title>Cohnella phylogeny.</title>
        <authorList>
            <person name="Dunlap C."/>
        </authorList>
    </citation>
    <scope>NUCLEOTIDE SEQUENCE [LARGE SCALE GENOMIC DNA]</scope>
    <source>
        <strain evidence="1 2">DSM 28246</strain>
    </source>
</reference>
<dbReference type="Proteomes" id="UP000547209">
    <property type="component" value="Unassembled WGS sequence"/>
</dbReference>
<accession>A0A7X0RYQ0</accession>
<dbReference type="AlphaFoldDB" id="A0A7X0RYQ0"/>
<evidence type="ECO:0000313" key="1">
    <source>
        <dbReference type="EMBL" id="MBB6674775.1"/>
    </source>
</evidence>